<evidence type="ECO:0000313" key="1">
    <source>
        <dbReference type="EMBL" id="ATI15785.1"/>
    </source>
</evidence>
<sequence length="106" mass="12420">MYKITIKETVGNITKETTLETEDVELVKELLFPKTEIKDNDEQLDEDNETARDKWKKQLAEIWKKPQVTPPFDPRTPYNPWEIGSPWYTYPINPIVTPSIIPNITC</sequence>
<evidence type="ECO:0000313" key="2">
    <source>
        <dbReference type="Proteomes" id="UP000230824"/>
    </source>
</evidence>
<dbReference type="Proteomes" id="UP000230824">
    <property type="component" value="Segment"/>
</dbReference>
<dbReference type="EMBL" id="MF805809">
    <property type="protein sequence ID" value="ATI15785.1"/>
    <property type="molecule type" value="Genomic_DNA"/>
</dbReference>
<keyword evidence="2" id="KW-1185">Reference proteome</keyword>
<protein>
    <submittedName>
        <fullName evidence="1">Uncharacterized protein</fullName>
    </submittedName>
</protein>
<organism evidence="1 2">
    <name type="scientific">Escherichia phage vB_EcoM_PHB05</name>
    <dbReference type="NCBI Taxonomy" id="2041347"/>
    <lineage>
        <taxon>Viruses</taxon>
        <taxon>Duplodnaviria</taxon>
        <taxon>Heunggongvirae</taxon>
        <taxon>Uroviricota</taxon>
        <taxon>Caudoviricetes</taxon>
        <taxon>Stephanstirmvirinae</taxon>
        <taxon>Justusliebigvirus</taxon>
        <taxon>Justusliebigvirus PHB05</taxon>
    </lineage>
</organism>
<accession>A0A291LA52</accession>
<dbReference type="GeneID" id="62611755"/>
<dbReference type="RefSeq" id="YP_009984411.1">
    <property type="nucleotide sequence ID" value="NC_052652.1"/>
</dbReference>
<reference evidence="1 2" key="1">
    <citation type="submission" date="2017-09" db="EMBL/GenBank/DDBJ databases">
        <title>Phage vB_EcoM_PHB05 against multidrug-resistant shiga toxin-producing Escherichia.</title>
        <authorList>
            <person name="Chen Y."/>
            <person name="Song J."/>
            <person name="Wu B."/>
        </authorList>
    </citation>
    <scope>NUCLEOTIDE SEQUENCE [LARGE SCALE GENOMIC DNA]</scope>
    <source>
        <strain evidence="1">Wastewater</strain>
    </source>
</reference>
<dbReference type="KEGG" id="vg:62611755"/>
<name>A0A291LA52_9CAUD</name>
<proteinExistence type="predicted"/>